<dbReference type="EMBL" id="QXML01000004">
    <property type="protein sequence ID" value="RIW15712.1"/>
    <property type="molecule type" value="Genomic_DNA"/>
</dbReference>
<keyword evidence="3" id="KW-1185">Reference proteome</keyword>
<dbReference type="InterPro" id="IPR019619">
    <property type="entry name" value="DUF2490"/>
</dbReference>
<evidence type="ECO:0000313" key="2">
    <source>
        <dbReference type="EMBL" id="RIW15712.1"/>
    </source>
</evidence>
<evidence type="ECO:0000256" key="1">
    <source>
        <dbReference type="SAM" id="SignalP"/>
    </source>
</evidence>
<dbReference type="Proteomes" id="UP000283522">
    <property type="component" value="Unassembled WGS sequence"/>
</dbReference>
<protein>
    <submittedName>
        <fullName evidence="2">DUF2490 domain-containing protein</fullName>
    </submittedName>
</protein>
<reference evidence="2 3" key="1">
    <citation type="submission" date="2018-09" db="EMBL/GenBank/DDBJ databases">
        <authorList>
            <person name="Wang X."/>
            <person name="Du Z."/>
        </authorList>
    </citation>
    <scope>NUCLEOTIDE SEQUENCE [LARGE SCALE GENOMIC DNA]</scope>
    <source>
        <strain evidence="2 3">N3</strain>
    </source>
</reference>
<sequence length="259" mass="30020">MKKRFGIGKCLLVLIFSGIFSHDSFAQLATKSQEVWPALDLYYKISPKSRLYGTVSGTKLQESNYADGGVGIYFDYFTFPLKLANKFLPDRNDSLPGKFLWLRGGYQYGASPPEAENPFKEHIVVTELNSRSYLPFEVLLTLKNRIDWRVLDGDFKSRYRPRLMMERDLRTEYMFFTASAFVEYFAYFGNSSINRFRTQVGVEFRVTRFINYEVYWNHQFANGDEVAENDAFGMSLKAYLTRGVKVVNFKKKNQPKAGS</sequence>
<evidence type="ECO:0000313" key="3">
    <source>
        <dbReference type="Proteomes" id="UP000283522"/>
    </source>
</evidence>
<feature type="signal peptide" evidence="1">
    <location>
        <begin position="1"/>
        <end position="26"/>
    </location>
</feature>
<comment type="caution">
    <text evidence="2">The sequence shown here is derived from an EMBL/GenBank/DDBJ whole genome shotgun (WGS) entry which is preliminary data.</text>
</comment>
<dbReference type="RefSeq" id="WP_119477615.1">
    <property type="nucleotide sequence ID" value="NZ_QXML01000004.1"/>
</dbReference>
<keyword evidence="1" id="KW-0732">Signal</keyword>
<accession>A0A418PS92</accession>
<gene>
    <name evidence="2" type="ORF">D0X99_09820</name>
</gene>
<name>A0A418PS92_9BACT</name>
<feature type="chain" id="PRO_5019156716" evidence="1">
    <location>
        <begin position="27"/>
        <end position="259"/>
    </location>
</feature>
<organism evidence="2 3">
    <name type="scientific">Algoriphagus lacus</name>
    <dbReference type="NCBI Taxonomy" id="2056311"/>
    <lineage>
        <taxon>Bacteria</taxon>
        <taxon>Pseudomonadati</taxon>
        <taxon>Bacteroidota</taxon>
        <taxon>Cytophagia</taxon>
        <taxon>Cytophagales</taxon>
        <taxon>Cyclobacteriaceae</taxon>
        <taxon>Algoriphagus</taxon>
    </lineage>
</organism>
<dbReference type="Pfam" id="PF10677">
    <property type="entry name" value="DUF2490"/>
    <property type="match status" value="1"/>
</dbReference>
<proteinExistence type="predicted"/>
<dbReference type="AlphaFoldDB" id="A0A418PS92"/>
<dbReference type="OrthoDB" id="822529at2"/>